<reference evidence="1 2" key="1">
    <citation type="submission" date="2018-01" db="EMBL/GenBank/DDBJ databases">
        <title>The draft genome sequence of Cohaesibacter sp. H1304.</title>
        <authorList>
            <person name="Wang N.-N."/>
            <person name="Du Z.-J."/>
        </authorList>
    </citation>
    <scope>NUCLEOTIDE SEQUENCE [LARGE SCALE GENOMIC DNA]</scope>
    <source>
        <strain evidence="1 2">H1304</strain>
    </source>
</reference>
<protein>
    <submittedName>
        <fullName evidence="1">Uncharacterized protein</fullName>
    </submittedName>
</protein>
<evidence type="ECO:0000313" key="1">
    <source>
        <dbReference type="EMBL" id="PLW75765.1"/>
    </source>
</evidence>
<evidence type="ECO:0000313" key="2">
    <source>
        <dbReference type="Proteomes" id="UP000234881"/>
    </source>
</evidence>
<gene>
    <name evidence="1" type="ORF">C0081_16755</name>
</gene>
<organism evidence="1 2">
    <name type="scientific">Cohaesibacter celericrescens</name>
    <dbReference type="NCBI Taxonomy" id="2067669"/>
    <lineage>
        <taxon>Bacteria</taxon>
        <taxon>Pseudomonadati</taxon>
        <taxon>Pseudomonadota</taxon>
        <taxon>Alphaproteobacteria</taxon>
        <taxon>Hyphomicrobiales</taxon>
        <taxon>Cohaesibacteraceae</taxon>
    </lineage>
</organism>
<dbReference type="AlphaFoldDB" id="A0A2N5XMQ7"/>
<sequence length="467" mass="51548">MTLNSSHKKFNQPNVWAFRKDKTLDRLAETFNVAQFVSFAPAEYGPEQQFCRIADIEANHRFESVAEAIQILFERSSEGTVNVRSFSAEQSQSREFLYGVDNADAAVDAVKRFTDEGAFTIVNETIDVSDGGVSGVVMGDVVEFRPDMTPRGVEKPGFARLPTEWAIHLFKTVYGIDVDFSGGRKGRLEFSLHPKPRGWKQDNVIFWERSDDFFPTGSIKVEWPNDFSRMIGDKAYGLLIADMSGFPVPRTTVIGRRVAPFSFGHGTGLEEIWIRTSPREQVPGKFTTARGWQDPFALLQREDPDGIAISSVLAQKGVAAQWSGAAIETSNGDLVVEGIKGTGDRFMVGLANPEPVPERVLSRVYEVHGRLRGILGATRFEWVFDGTELWIVQLHSGASISNGDTIVPGDASEWVDFDVSQGLEALRLLSANLKPNTGIVLDRRIGLTSHIADVLRKAGVPARVSAQ</sequence>
<dbReference type="OrthoDB" id="7546248at2"/>
<dbReference type="Proteomes" id="UP000234881">
    <property type="component" value="Unassembled WGS sequence"/>
</dbReference>
<keyword evidence="2" id="KW-1185">Reference proteome</keyword>
<proteinExistence type="predicted"/>
<dbReference type="EMBL" id="PKUQ01000042">
    <property type="protein sequence ID" value="PLW75765.1"/>
    <property type="molecule type" value="Genomic_DNA"/>
</dbReference>
<accession>A0A2N5XMQ7</accession>
<comment type="caution">
    <text evidence="1">The sequence shown here is derived from an EMBL/GenBank/DDBJ whole genome shotgun (WGS) entry which is preliminary data.</text>
</comment>
<name>A0A2N5XMQ7_9HYPH</name>